<dbReference type="EMBL" id="ADGH01000003">
    <property type="protein sequence ID" value="EHG25924.1"/>
    <property type="molecule type" value="Genomic_DNA"/>
</dbReference>
<dbReference type="InterPro" id="IPR003369">
    <property type="entry name" value="TatA/B/E"/>
</dbReference>
<keyword evidence="2 9" id="KW-0813">Transport</keyword>
<evidence type="ECO:0000256" key="1">
    <source>
        <dbReference type="ARBA" id="ARBA00004167"/>
    </source>
</evidence>
<keyword evidence="6 9" id="KW-0811">Translocation</keyword>
<dbReference type="Proteomes" id="UP000003175">
    <property type="component" value="Unassembled WGS sequence"/>
</dbReference>
<proteinExistence type="inferred from homology"/>
<evidence type="ECO:0000256" key="3">
    <source>
        <dbReference type="ARBA" id="ARBA00022692"/>
    </source>
</evidence>
<gene>
    <name evidence="9" type="primary">tatA</name>
    <name evidence="11" type="ORF">HMPREF9432_00425</name>
</gene>
<comment type="caution">
    <text evidence="11">The sequence shown here is derived from an EMBL/GenBank/DDBJ whole genome shotgun (WGS) entry which is preliminary data.</text>
</comment>
<dbReference type="NCBIfam" id="NF011430">
    <property type="entry name" value="PRK14861.1"/>
    <property type="match status" value="1"/>
</dbReference>
<feature type="region of interest" description="Disordered" evidence="10">
    <location>
        <begin position="50"/>
        <end position="107"/>
    </location>
</feature>
<keyword evidence="7 9" id="KW-0472">Membrane</keyword>
<dbReference type="PRINTS" id="PR01506">
    <property type="entry name" value="TATBPROTEIN"/>
</dbReference>
<evidence type="ECO:0000256" key="6">
    <source>
        <dbReference type="ARBA" id="ARBA00023010"/>
    </source>
</evidence>
<feature type="transmembrane region" description="Helical" evidence="9">
    <location>
        <begin position="6"/>
        <end position="25"/>
    </location>
</feature>
<comment type="function">
    <text evidence="8">Part of the twin-arginine translocation (Tat) system that transports large folded proteins containing a characteristic twin-arginine motif in their signal peptide across the thylakoid membrane. Involved in delta pH-dependent protein transport required for chloroplast development, especially thylakoid membrane formation. TATC and TATB mediate precursor recognition, whereas TATA facilitates translocation.</text>
</comment>
<protein>
    <recommendedName>
        <fullName evidence="9">Sec-independent protein translocase protein TatA</fullName>
    </recommendedName>
</protein>
<dbReference type="NCBIfam" id="TIGR01411">
    <property type="entry name" value="tatAE"/>
    <property type="match status" value="1"/>
</dbReference>
<evidence type="ECO:0000256" key="9">
    <source>
        <dbReference type="HAMAP-Rule" id="MF_00236"/>
    </source>
</evidence>
<keyword evidence="9" id="KW-1003">Cell membrane</keyword>
<dbReference type="InterPro" id="IPR006312">
    <property type="entry name" value="TatA/E"/>
</dbReference>
<dbReference type="Pfam" id="PF02416">
    <property type="entry name" value="TatA_B_E"/>
    <property type="match status" value="1"/>
</dbReference>
<accession>A0ABN0DSP8</accession>
<evidence type="ECO:0000256" key="4">
    <source>
        <dbReference type="ARBA" id="ARBA00022927"/>
    </source>
</evidence>
<dbReference type="RefSeq" id="WP_006695896.1">
    <property type="nucleotide sequence ID" value="NZ_JH376857.1"/>
</dbReference>
<evidence type="ECO:0000256" key="2">
    <source>
        <dbReference type="ARBA" id="ARBA00022448"/>
    </source>
</evidence>
<comment type="subunit">
    <text evidence="9">Forms a complex with TatC.</text>
</comment>
<evidence type="ECO:0000256" key="8">
    <source>
        <dbReference type="ARBA" id="ARBA00025340"/>
    </source>
</evidence>
<dbReference type="HAMAP" id="MF_00236">
    <property type="entry name" value="TatA_E"/>
    <property type="match status" value="1"/>
</dbReference>
<feature type="compositionally biased region" description="Low complexity" evidence="10">
    <location>
        <begin position="87"/>
        <end position="100"/>
    </location>
</feature>
<keyword evidence="4 9" id="KW-0653">Protein transport</keyword>
<dbReference type="PANTHER" id="PTHR33162">
    <property type="entry name" value="SEC-INDEPENDENT PROTEIN TRANSLOCASE PROTEIN TATA, CHLOROPLASTIC"/>
    <property type="match status" value="1"/>
</dbReference>
<evidence type="ECO:0000256" key="7">
    <source>
        <dbReference type="ARBA" id="ARBA00023136"/>
    </source>
</evidence>
<feature type="compositionally biased region" description="Polar residues" evidence="10">
    <location>
        <begin position="67"/>
        <end position="84"/>
    </location>
</feature>
<keyword evidence="5 9" id="KW-1133">Transmembrane helix</keyword>
<evidence type="ECO:0000256" key="10">
    <source>
        <dbReference type="SAM" id="MobiDB-lite"/>
    </source>
</evidence>
<comment type="subcellular location">
    <subcellularLocation>
        <location evidence="9">Cell membrane</location>
        <topology evidence="9">Single-pass membrane protein</topology>
    </subcellularLocation>
    <subcellularLocation>
        <location evidence="1">Membrane</location>
        <topology evidence="1">Single-pass membrane protein</topology>
    </subcellularLocation>
</comment>
<keyword evidence="12" id="KW-1185">Reference proteome</keyword>
<comment type="function">
    <text evidence="9">Part of the twin-arginine translocation (Tat) system that transports large folded proteins containing a characteristic twin-arginine motif in their signal peptide across membranes. TatA could form the protein-conducting channel of the Tat system.</text>
</comment>
<reference evidence="11 12" key="1">
    <citation type="submission" date="2011-08" db="EMBL/GenBank/DDBJ databases">
        <title>The Genome Sequence of Selenomonas noxia F0398.</title>
        <authorList>
            <consortium name="The Broad Institute Genome Sequencing Platform"/>
            <person name="Earl A."/>
            <person name="Ward D."/>
            <person name="Feldgarden M."/>
            <person name="Gevers D."/>
            <person name="Izard J."/>
            <person name="Ganesan A."/>
            <person name="Blanton J.M."/>
            <person name="Baranova O.V."/>
            <person name="Tanner A.C."/>
            <person name="Dewhirst F.E."/>
            <person name="Young S.K."/>
            <person name="Zeng Q."/>
            <person name="Gargeya S."/>
            <person name="Fitzgerald M."/>
            <person name="Haas B."/>
            <person name="Abouelleil A."/>
            <person name="Alvarado L."/>
            <person name="Arachchi H.M."/>
            <person name="Berlin A."/>
            <person name="Brown A."/>
            <person name="Chapman S.B."/>
            <person name="Chen Z."/>
            <person name="Dunbar C."/>
            <person name="Freedman E."/>
            <person name="Gearin G."/>
            <person name="Gellesch M."/>
            <person name="Goldberg J."/>
            <person name="Griggs A."/>
            <person name="Gujja S."/>
            <person name="Heiman D."/>
            <person name="Howarth C."/>
            <person name="Larson L."/>
            <person name="Lui A."/>
            <person name="MacDonald P.J.P."/>
            <person name="Montmayeur A."/>
            <person name="Murphy C."/>
            <person name="Neiman D."/>
            <person name="Pearson M."/>
            <person name="Priest M."/>
            <person name="Roberts A."/>
            <person name="Saif S."/>
            <person name="Shea T."/>
            <person name="Shenoy N."/>
            <person name="Sisk P."/>
            <person name="Stolte C."/>
            <person name="Sykes S."/>
            <person name="Wortman J."/>
            <person name="Nusbaum C."/>
            <person name="Birren B."/>
        </authorList>
    </citation>
    <scope>NUCLEOTIDE SEQUENCE [LARGE SCALE GENOMIC DNA]</scope>
    <source>
        <strain evidence="11 12">F0398</strain>
    </source>
</reference>
<organism evidence="11 12">
    <name type="scientific">Selenomonas noxia F0398</name>
    <dbReference type="NCBI Taxonomy" id="702437"/>
    <lineage>
        <taxon>Bacteria</taxon>
        <taxon>Bacillati</taxon>
        <taxon>Bacillota</taxon>
        <taxon>Negativicutes</taxon>
        <taxon>Selenomonadales</taxon>
        <taxon>Selenomonadaceae</taxon>
        <taxon>Selenomonas</taxon>
    </lineage>
</organism>
<feature type="compositionally biased region" description="Pro residues" evidence="10">
    <location>
        <begin position="53"/>
        <end position="63"/>
    </location>
</feature>
<comment type="similarity">
    <text evidence="9">Belongs to the TatA/E family.</text>
</comment>
<keyword evidence="3 9" id="KW-0812">Transmembrane</keyword>
<sequence>MFGIGVPELILILVVGLIVFGPGKLPEMGRTLGKGIREFRKASNALTAAINAPEPPPVQPTQPAPQHSVSSEPAAEQQTASPTMETAAAAVEAHAAAQNAPDAENKA</sequence>
<evidence type="ECO:0000313" key="12">
    <source>
        <dbReference type="Proteomes" id="UP000003175"/>
    </source>
</evidence>
<dbReference type="PANTHER" id="PTHR33162:SF1">
    <property type="entry name" value="SEC-INDEPENDENT PROTEIN TRANSLOCASE PROTEIN TATA, CHLOROPLASTIC"/>
    <property type="match status" value="1"/>
</dbReference>
<evidence type="ECO:0000256" key="5">
    <source>
        <dbReference type="ARBA" id="ARBA00022989"/>
    </source>
</evidence>
<name>A0ABN0DSP8_9FIRM</name>
<dbReference type="Gene3D" id="1.20.5.3310">
    <property type="match status" value="1"/>
</dbReference>
<evidence type="ECO:0000313" key="11">
    <source>
        <dbReference type="EMBL" id="EHG25924.1"/>
    </source>
</evidence>